<evidence type="ECO:0000256" key="7">
    <source>
        <dbReference type="SAM" id="Phobius"/>
    </source>
</evidence>
<protein>
    <recommendedName>
        <fullName evidence="10">APC amino acid permease</fullName>
    </recommendedName>
</protein>
<proteinExistence type="predicted"/>
<dbReference type="InterPro" id="IPR004840">
    <property type="entry name" value="Amino_acid_permease_CS"/>
</dbReference>
<comment type="caution">
    <text evidence="8">The sequence shown here is derived from an EMBL/GenBank/DDBJ whole genome shotgun (WGS) entry which is preliminary data.</text>
</comment>
<evidence type="ECO:0000256" key="1">
    <source>
        <dbReference type="ARBA" id="ARBA00004141"/>
    </source>
</evidence>
<comment type="subcellular location">
    <subcellularLocation>
        <location evidence="1">Membrane</location>
        <topology evidence="1">Multi-pass membrane protein</topology>
    </subcellularLocation>
</comment>
<feature type="transmembrane region" description="Helical" evidence="7">
    <location>
        <begin position="180"/>
        <end position="202"/>
    </location>
</feature>
<feature type="transmembrane region" description="Helical" evidence="7">
    <location>
        <begin position="341"/>
        <end position="362"/>
    </location>
</feature>
<dbReference type="PROSITE" id="PS00218">
    <property type="entry name" value="AMINO_ACID_PERMEASE_1"/>
    <property type="match status" value="1"/>
</dbReference>
<feature type="transmembrane region" description="Helical" evidence="7">
    <location>
        <begin position="452"/>
        <end position="476"/>
    </location>
</feature>
<dbReference type="Proteomes" id="UP001556367">
    <property type="component" value="Unassembled WGS sequence"/>
</dbReference>
<keyword evidence="5 7" id="KW-0472">Membrane</keyword>
<feature type="transmembrane region" description="Helical" evidence="7">
    <location>
        <begin position="252"/>
        <end position="272"/>
    </location>
</feature>
<dbReference type="InterPro" id="IPR002293">
    <property type="entry name" value="AA/rel_permease1"/>
</dbReference>
<feature type="transmembrane region" description="Helical" evidence="7">
    <location>
        <begin position="132"/>
        <end position="160"/>
    </location>
</feature>
<feature type="transmembrane region" description="Helical" evidence="7">
    <location>
        <begin position="392"/>
        <end position="412"/>
    </location>
</feature>
<evidence type="ECO:0000256" key="6">
    <source>
        <dbReference type="SAM" id="MobiDB-lite"/>
    </source>
</evidence>
<evidence type="ECO:0008006" key="10">
    <source>
        <dbReference type="Google" id="ProtNLM"/>
    </source>
</evidence>
<evidence type="ECO:0000256" key="5">
    <source>
        <dbReference type="ARBA" id="ARBA00023136"/>
    </source>
</evidence>
<reference evidence="9" key="1">
    <citation type="submission" date="2024-06" db="EMBL/GenBank/DDBJ databases">
        <title>Multi-omics analyses provide insights into the biosynthesis of the anticancer antibiotic pleurotin in Hohenbuehelia grisea.</title>
        <authorList>
            <person name="Weaver J.A."/>
            <person name="Alberti F."/>
        </authorList>
    </citation>
    <scope>NUCLEOTIDE SEQUENCE [LARGE SCALE GENOMIC DNA]</scope>
    <source>
        <strain evidence="9">T-177</strain>
    </source>
</reference>
<evidence type="ECO:0000256" key="4">
    <source>
        <dbReference type="ARBA" id="ARBA00022989"/>
    </source>
</evidence>
<keyword evidence="2" id="KW-0813">Transport</keyword>
<evidence type="ECO:0000256" key="3">
    <source>
        <dbReference type="ARBA" id="ARBA00022692"/>
    </source>
</evidence>
<gene>
    <name evidence="8" type="ORF">HGRIS_006840</name>
</gene>
<feature type="transmembrane region" description="Helical" evidence="7">
    <location>
        <begin position="284"/>
        <end position="303"/>
    </location>
</feature>
<feature type="transmembrane region" description="Helical" evidence="7">
    <location>
        <begin position="209"/>
        <end position="227"/>
    </location>
</feature>
<keyword evidence="3 7" id="KW-0812">Transmembrane</keyword>
<sequence>MDMTEKTRPESTGRPSVERATRAALDREAIRRADEELLAQLGYKQEFQRAFTPLEVFGIAFSIIGLLPSMASVLIYAIPNGGPVAMVWGWAIASIFILFVGMSMAELGSAAPTSGGLYFWTFTLSSPRWRNLLCWIVGYSNTIGSIAAVASIDWGCAVQILAGVSIGTGESYSPTHVHTFLVYVVVLFSHAIVCGLATPILARLQTVYVVLNVLLCLAVIIALPAATPSEFKNTAKFALGEFTNLNGWPKGFAFMLSFLAPIWTIGSFDASVHISEEASNAATAVPWAIINAIGIAGVLGWAINVSLAFCMGSNLEALLDSPAGQPMAQIFFNSLGKKGALVLWSFVIVTQYMMGSSMLLAASRQTFAFARDGALPFSSWLYRMNSFTKTPVNTVWFDAIFSAMLGLLVFAGDQAIDAIFELSVVASYTAYAIPVVARFLGDNDFTPGPFSLGIFSLPVAIIAVLFMLFMGIVNLFPTRPQTSVTEMNYTVVVFGGTMVLSLVWYYLPKYGGVHWFTGPVSNVDEYADSKASENDSDGSVEVKEKVCVETDKIGAQVYAGDMNP</sequence>
<keyword evidence="4 7" id="KW-1133">Transmembrane helix</keyword>
<feature type="region of interest" description="Disordered" evidence="6">
    <location>
        <begin position="1"/>
        <end position="20"/>
    </location>
</feature>
<name>A0ABR3JAB8_9AGAR</name>
<evidence type="ECO:0000256" key="2">
    <source>
        <dbReference type="ARBA" id="ARBA00022448"/>
    </source>
</evidence>
<feature type="transmembrane region" description="Helical" evidence="7">
    <location>
        <begin position="54"/>
        <end position="78"/>
    </location>
</feature>
<organism evidence="8 9">
    <name type="scientific">Hohenbuehelia grisea</name>
    <dbReference type="NCBI Taxonomy" id="104357"/>
    <lineage>
        <taxon>Eukaryota</taxon>
        <taxon>Fungi</taxon>
        <taxon>Dikarya</taxon>
        <taxon>Basidiomycota</taxon>
        <taxon>Agaricomycotina</taxon>
        <taxon>Agaricomycetes</taxon>
        <taxon>Agaricomycetidae</taxon>
        <taxon>Agaricales</taxon>
        <taxon>Pleurotineae</taxon>
        <taxon>Pleurotaceae</taxon>
        <taxon>Hohenbuehelia</taxon>
    </lineage>
</organism>
<dbReference type="Pfam" id="PF13520">
    <property type="entry name" value="AA_permease_2"/>
    <property type="match status" value="1"/>
</dbReference>
<evidence type="ECO:0000313" key="9">
    <source>
        <dbReference type="Proteomes" id="UP001556367"/>
    </source>
</evidence>
<dbReference type="EMBL" id="JASNQZ010000010">
    <property type="protein sequence ID" value="KAL0952584.1"/>
    <property type="molecule type" value="Genomic_DNA"/>
</dbReference>
<accession>A0ABR3JAB8</accession>
<dbReference type="Gene3D" id="1.20.1740.10">
    <property type="entry name" value="Amino acid/polyamine transporter I"/>
    <property type="match status" value="1"/>
</dbReference>
<feature type="transmembrane region" description="Helical" evidence="7">
    <location>
        <begin position="488"/>
        <end position="507"/>
    </location>
</feature>
<evidence type="ECO:0000313" key="8">
    <source>
        <dbReference type="EMBL" id="KAL0952584.1"/>
    </source>
</evidence>
<dbReference type="PIRSF" id="PIRSF006060">
    <property type="entry name" value="AA_transporter"/>
    <property type="match status" value="1"/>
</dbReference>
<feature type="transmembrane region" description="Helical" evidence="7">
    <location>
        <begin position="90"/>
        <end position="120"/>
    </location>
</feature>
<dbReference type="PANTHER" id="PTHR45649">
    <property type="entry name" value="AMINO-ACID PERMEASE BAT1"/>
    <property type="match status" value="1"/>
</dbReference>
<keyword evidence="9" id="KW-1185">Reference proteome</keyword>
<dbReference type="PANTHER" id="PTHR45649:SF6">
    <property type="entry name" value="GABA-SPECIFIC PERMEASE"/>
    <property type="match status" value="1"/>
</dbReference>